<dbReference type="SUPFAM" id="SSF158622">
    <property type="entry name" value="YheA/YmcA-like"/>
    <property type="match status" value="1"/>
</dbReference>
<gene>
    <name evidence="1" type="ORF">STRIC_0191</name>
</gene>
<dbReference type="eggNOG" id="COG4550">
    <property type="taxonomic scope" value="Bacteria"/>
</dbReference>
<dbReference type="InterPro" id="IPR016783">
    <property type="entry name" value="Biofilm_formation_YmcA"/>
</dbReference>
<protein>
    <recommendedName>
        <fullName evidence="3">PF06133 family protein</fullName>
    </recommendedName>
</protein>
<dbReference type="PIRSF" id="PIRSF021287">
    <property type="entry name" value="Biofilm_formation_YmcA"/>
    <property type="match status" value="1"/>
</dbReference>
<dbReference type="InterPro" id="IPR010368">
    <property type="entry name" value="Com_YlbF"/>
</dbReference>
<dbReference type="AlphaFoldDB" id="G5K0R5"/>
<dbReference type="RefSeq" id="WP_008087579.1">
    <property type="nucleotide sequence ID" value="NZ_AEUX02000003.1"/>
</dbReference>
<keyword evidence="2" id="KW-1185">Reference proteome</keyword>
<comment type="caution">
    <text evidence="1">The sequence shown here is derived from an EMBL/GenBank/DDBJ whole genome shotgun (WGS) entry which is preliminary data.</text>
</comment>
<organism evidence="1 2">
    <name type="scientific">Streptococcus ictaluri 707-05</name>
    <dbReference type="NCBI Taxonomy" id="764299"/>
    <lineage>
        <taxon>Bacteria</taxon>
        <taxon>Bacillati</taxon>
        <taxon>Bacillota</taxon>
        <taxon>Bacilli</taxon>
        <taxon>Lactobacillales</taxon>
        <taxon>Streptococcaceae</taxon>
        <taxon>Streptococcus</taxon>
    </lineage>
</organism>
<sequence length="117" mass="13578">MTDYRVALDQLKIGIATHPSVKSYQEARQELMDMTDYEKKSYDMKRQQQDFYLFQKIDKEKAAASANQEANALKQELDCQPIIEAYRCKMQDASDLIQYITGTIEDKLNKELNNGKS</sequence>
<name>G5K0R5_9STRE</name>
<accession>G5K0R5</accession>
<proteinExistence type="predicted"/>
<dbReference type="EMBL" id="AEUX02000003">
    <property type="protein sequence ID" value="EHI70474.1"/>
    <property type="molecule type" value="Genomic_DNA"/>
</dbReference>
<evidence type="ECO:0008006" key="3">
    <source>
        <dbReference type="Google" id="ProtNLM"/>
    </source>
</evidence>
<dbReference type="Gene3D" id="1.20.1500.10">
    <property type="entry name" value="YheA/YmcA-like"/>
    <property type="match status" value="1"/>
</dbReference>
<reference evidence="1 2" key="1">
    <citation type="journal article" date="2014" name="Int. J. Syst. Evol. Microbiol.">
        <title>Phylogenomics and the dynamic genome evolution of the genus Streptococcus.</title>
        <authorList>
            <consortium name="The Broad Institute Genome Sequencing Platform"/>
            <person name="Richards V.P."/>
            <person name="Palmer S.R."/>
            <person name="Pavinski Bitar P.D."/>
            <person name="Qin X."/>
            <person name="Weinstock G.M."/>
            <person name="Highlander S.K."/>
            <person name="Town C.D."/>
            <person name="Burne R.A."/>
            <person name="Stanhope M.J."/>
        </authorList>
    </citation>
    <scope>NUCLEOTIDE SEQUENCE [LARGE SCALE GENOMIC DNA]</scope>
    <source>
        <strain evidence="1 2">707-05</strain>
    </source>
</reference>
<dbReference type="InterPro" id="IPR023378">
    <property type="entry name" value="YheA/YmcA-like_dom_sf"/>
</dbReference>
<dbReference type="Pfam" id="PF06133">
    <property type="entry name" value="Com_YlbF"/>
    <property type="match status" value="1"/>
</dbReference>
<evidence type="ECO:0000313" key="1">
    <source>
        <dbReference type="EMBL" id="EHI70474.1"/>
    </source>
</evidence>
<evidence type="ECO:0000313" key="2">
    <source>
        <dbReference type="Proteomes" id="UP000003330"/>
    </source>
</evidence>
<dbReference type="Proteomes" id="UP000003330">
    <property type="component" value="Unassembled WGS sequence"/>
</dbReference>
<dbReference type="STRING" id="764299.STRIC_0191"/>
<dbReference type="OrthoDB" id="2243283at2"/>